<feature type="domain" description="VOC" evidence="1">
    <location>
        <begin position="7"/>
        <end position="126"/>
    </location>
</feature>
<dbReference type="InterPro" id="IPR029068">
    <property type="entry name" value="Glyas_Bleomycin-R_OHBP_Dase"/>
</dbReference>
<dbReference type="Pfam" id="PF00903">
    <property type="entry name" value="Glyoxalase"/>
    <property type="match status" value="1"/>
</dbReference>
<organism evidence="2 3">
    <name type="scientific">[Bacillus] enclensis</name>
    <dbReference type="NCBI Taxonomy" id="1402860"/>
    <lineage>
        <taxon>Bacteria</taxon>
        <taxon>Bacillati</taxon>
        <taxon>Bacillota</taxon>
        <taxon>Bacilli</taxon>
        <taxon>Bacillales</taxon>
        <taxon>Bacillaceae</taxon>
        <taxon>Rossellomorea</taxon>
    </lineage>
</organism>
<evidence type="ECO:0000313" key="3">
    <source>
        <dbReference type="Proteomes" id="UP000181997"/>
    </source>
</evidence>
<dbReference type="Gene3D" id="3.10.180.10">
    <property type="entry name" value="2,3-Dihydroxybiphenyl 1,2-Dioxygenase, domain 1"/>
    <property type="match status" value="1"/>
</dbReference>
<dbReference type="SUPFAM" id="SSF54593">
    <property type="entry name" value="Glyoxalase/Bleomycin resistance protein/Dihydroxybiphenyl dioxygenase"/>
    <property type="match status" value="1"/>
</dbReference>
<evidence type="ECO:0000313" key="2">
    <source>
        <dbReference type="EMBL" id="SCC08508.1"/>
    </source>
</evidence>
<dbReference type="CDD" id="cd06587">
    <property type="entry name" value="VOC"/>
    <property type="match status" value="1"/>
</dbReference>
<evidence type="ECO:0000259" key="1">
    <source>
        <dbReference type="PROSITE" id="PS51819"/>
    </source>
</evidence>
<sequence length="138" mass="15706">MKNKLMRVGTTYIPVSDVEKAASWYSANLEAVLNYKDGEKAILELANHSLFLVKAKEGETANFQDHNGRIRFSMTFEVEGMDALNSLHSELNRKGIMVGDIENRGHAGRNFVFTDPDGNRFDVWSELSPFFKEMMIKK</sequence>
<dbReference type="AlphaFoldDB" id="A0A0V8HJY9"/>
<keyword evidence="3" id="KW-1185">Reference proteome</keyword>
<dbReference type="OrthoDB" id="291991at2"/>
<dbReference type="InterPro" id="IPR004360">
    <property type="entry name" value="Glyas_Fos-R_dOase_dom"/>
</dbReference>
<reference evidence="3" key="1">
    <citation type="submission" date="2016-08" db="EMBL/GenBank/DDBJ databases">
        <authorList>
            <person name="Varghese N."/>
            <person name="Submissions Spin"/>
        </authorList>
    </citation>
    <scope>NUCLEOTIDE SEQUENCE [LARGE SCALE GENOMIC DNA]</scope>
    <source>
        <strain evidence="3">SGD-1123</strain>
    </source>
</reference>
<protein>
    <recommendedName>
        <fullName evidence="1">VOC domain-containing protein</fullName>
    </recommendedName>
</protein>
<proteinExistence type="predicted"/>
<dbReference type="RefSeq" id="WP_032088615.1">
    <property type="nucleotide sequence ID" value="NZ_FMAU01000002.1"/>
</dbReference>
<dbReference type="Proteomes" id="UP000181997">
    <property type="component" value="Unassembled WGS sequence"/>
</dbReference>
<dbReference type="PROSITE" id="PS51819">
    <property type="entry name" value="VOC"/>
    <property type="match status" value="1"/>
</dbReference>
<dbReference type="EMBL" id="FMAU01000002">
    <property type="protein sequence ID" value="SCC08508.1"/>
    <property type="molecule type" value="Genomic_DNA"/>
</dbReference>
<gene>
    <name evidence="2" type="ORF">GA0061094_2378</name>
</gene>
<accession>A0A0V8HJY9</accession>
<dbReference type="InterPro" id="IPR037523">
    <property type="entry name" value="VOC_core"/>
</dbReference>
<name>A0A0V8HJY9_9BACI</name>